<comment type="caution">
    <text evidence="2">The sequence shown here is derived from an EMBL/GenBank/DDBJ whole genome shotgun (WGS) entry which is preliminary data.</text>
</comment>
<keyword evidence="3" id="KW-1185">Reference proteome</keyword>
<dbReference type="Proteomes" id="UP000252249">
    <property type="component" value="Unassembled WGS sequence"/>
</dbReference>
<proteinExistence type="predicted"/>
<dbReference type="EMBL" id="QPIG01000006">
    <property type="protein sequence ID" value="RCU56482.1"/>
    <property type="molecule type" value="Genomic_DNA"/>
</dbReference>
<keyword evidence="1" id="KW-0812">Transmembrane</keyword>
<protein>
    <recommendedName>
        <fullName evidence="4">DUF2069 domain-containing protein</fullName>
    </recommendedName>
</protein>
<reference evidence="2 3" key="1">
    <citation type="submission" date="2018-07" db="EMBL/GenBank/DDBJ databases">
        <title>Oceanihabitans testaceum sp. nov., isolated from marine sediment.</title>
        <authorList>
            <person name="Li C.-M."/>
        </authorList>
    </citation>
    <scope>NUCLEOTIDE SEQUENCE [LARGE SCALE GENOMIC DNA]</scope>
    <source>
        <strain evidence="2 3">S9-10</strain>
    </source>
</reference>
<feature type="transmembrane region" description="Helical" evidence="1">
    <location>
        <begin position="7"/>
        <end position="25"/>
    </location>
</feature>
<dbReference type="OrthoDB" id="1134700at2"/>
<keyword evidence="1" id="KW-0472">Membrane</keyword>
<sequence length="119" mass="13747">MSLISKFAKFIPYLYYISIIAFWFTELNKNQGLTAYAVLLFGIPFLWQIIKPSNQLNFSLGITFVCLSSYMIIAFIFDTLQLISISNSIKNLSSFSSTVLIANFLMALWIMRNSMKKRF</sequence>
<evidence type="ECO:0000313" key="3">
    <source>
        <dbReference type="Proteomes" id="UP000252249"/>
    </source>
</evidence>
<dbReference type="AlphaFoldDB" id="A0A368P0Y3"/>
<accession>A0A368P0Y3</accession>
<feature type="transmembrane region" description="Helical" evidence="1">
    <location>
        <begin position="92"/>
        <end position="111"/>
    </location>
</feature>
<feature type="transmembrane region" description="Helical" evidence="1">
    <location>
        <begin position="31"/>
        <end position="50"/>
    </location>
</feature>
<keyword evidence="1" id="KW-1133">Transmembrane helix</keyword>
<evidence type="ECO:0008006" key="4">
    <source>
        <dbReference type="Google" id="ProtNLM"/>
    </source>
</evidence>
<organism evidence="2 3">
    <name type="scientific">Oceanihabitans sediminis</name>
    <dbReference type="NCBI Taxonomy" id="1812012"/>
    <lineage>
        <taxon>Bacteria</taxon>
        <taxon>Pseudomonadati</taxon>
        <taxon>Bacteroidota</taxon>
        <taxon>Flavobacteriia</taxon>
        <taxon>Flavobacteriales</taxon>
        <taxon>Flavobacteriaceae</taxon>
        <taxon>Oceanihabitans</taxon>
    </lineage>
</organism>
<evidence type="ECO:0000313" key="2">
    <source>
        <dbReference type="EMBL" id="RCU56482.1"/>
    </source>
</evidence>
<name>A0A368P0Y3_9FLAO</name>
<gene>
    <name evidence="2" type="ORF">DU428_12965</name>
</gene>
<feature type="transmembrane region" description="Helical" evidence="1">
    <location>
        <begin position="57"/>
        <end position="77"/>
    </location>
</feature>
<evidence type="ECO:0000256" key="1">
    <source>
        <dbReference type="SAM" id="Phobius"/>
    </source>
</evidence>